<accession>A0A4C1V4F7</accession>
<reference evidence="2 3" key="1">
    <citation type="journal article" date="2019" name="Commun. Biol.">
        <title>The bagworm genome reveals a unique fibroin gene that provides high tensile strength.</title>
        <authorList>
            <person name="Kono N."/>
            <person name="Nakamura H."/>
            <person name="Ohtoshi R."/>
            <person name="Tomita M."/>
            <person name="Numata K."/>
            <person name="Arakawa K."/>
        </authorList>
    </citation>
    <scope>NUCLEOTIDE SEQUENCE [LARGE SCALE GENOMIC DNA]</scope>
</reference>
<name>A0A4C1V4F7_EUMVA</name>
<evidence type="ECO:0000256" key="1">
    <source>
        <dbReference type="SAM" id="MobiDB-lite"/>
    </source>
</evidence>
<dbReference type="EMBL" id="BGZK01000273">
    <property type="protein sequence ID" value="GBP33390.1"/>
    <property type="molecule type" value="Genomic_DNA"/>
</dbReference>
<dbReference type="Proteomes" id="UP000299102">
    <property type="component" value="Unassembled WGS sequence"/>
</dbReference>
<evidence type="ECO:0000313" key="2">
    <source>
        <dbReference type="EMBL" id="GBP33390.1"/>
    </source>
</evidence>
<gene>
    <name evidence="2" type="ORF">EVAR_6738_1</name>
</gene>
<feature type="region of interest" description="Disordered" evidence="1">
    <location>
        <begin position="54"/>
        <end position="82"/>
    </location>
</feature>
<organism evidence="2 3">
    <name type="scientific">Eumeta variegata</name>
    <name type="common">Bagworm moth</name>
    <name type="synonym">Eumeta japonica</name>
    <dbReference type="NCBI Taxonomy" id="151549"/>
    <lineage>
        <taxon>Eukaryota</taxon>
        <taxon>Metazoa</taxon>
        <taxon>Ecdysozoa</taxon>
        <taxon>Arthropoda</taxon>
        <taxon>Hexapoda</taxon>
        <taxon>Insecta</taxon>
        <taxon>Pterygota</taxon>
        <taxon>Neoptera</taxon>
        <taxon>Endopterygota</taxon>
        <taxon>Lepidoptera</taxon>
        <taxon>Glossata</taxon>
        <taxon>Ditrysia</taxon>
        <taxon>Tineoidea</taxon>
        <taxon>Psychidae</taxon>
        <taxon>Oiketicinae</taxon>
        <taxon>Eumeta</taxon>
    </lineage>
</organism>
<comment type="caution">
    <text evidence="2">The sequence shown here is derived from an EMBL/GenBank/DDBJ whole genome shotgun (WGS) entry which is preliminary data.</text>
</comment>
<sequence length="95" mass="10480">MCAEHPNPSSRLCIIEASARRFTGAFWMVLHLWWFCTRRDDAVTTVSYIGAGAAARRHRQRSAGPNSAAPPSPERNRESAHYVVSASACPADLRP</sequence>
<protein>
    <submittedName>
        <fullName evidence="2">Uncharacterized protein</fullName>
    </submittedName>
</protein>
<evidence type="ECO:0000313" key="3">
    <source>
        <dbReference type="Proteomes" id="UP000299102"/>
    </source>
</evidence>
<proteinExistence type="predicted"/>
<keyword evidence="3" id="KW-1185">Reference proteome</keyword>
<dbReference type="AlphaFoldDB" id="A0A4C1V4F7"/>